<gene>
    <name evidence="1" type="ORF">BX591_1662</name>
</gene>
<name>A0A329B3P2_9BURK</name>
<dbReference type="InterPro" id="IPR020000">
    <property type="entry name" value="Phage_P2_LysB"/>
</dbReference>
<evidence type="ECO:0000313" key="1">
    <source>
        <dbReference type="EMBL" id="RAS14909.1"/>
    </source>
</evidence>
<reference evidence="1 2" key="1">
    <citation type="submission" date="2018-06" db="EMBL/GenBank/DDBJ databases">
        <title>Genomic Encyclopedia of Type Strains, Phase III (KMG-III): the genomes of soil and plant-associated and newly described type strains.</title>
        <authorList>
            <person name="Whitman W."/>
        </authorList>
    </citation>
    <scope>NUCLEOTIDE SEQUENCE [LARGE SCALE GENOMIC DNA]</scope>
    <source>
        <strain evidence="1 2">LMG 23644</strain>
    </source>
</reference>
<dbReference type="NCBIfam" id="TIGR03495">
    <property type="entry name" value="phage_LysB"/>
    <property type="match status" value="1"/>
</dbReference>
<evidence type="ECO:0000313" key="2">
    <source>
        <dbReference type="Proteomes" id="UP000248918"/>
    </source>
</evidence>
<dbReference type="RefSeq" id="WP_111935988.1">
    <property type="nucleotide sequence ID" value="NZ_QLTK01000066.1"/>
</dbReference>
<organism evidence="1 2">
    <name type="scientific">Paraburkholderia bryophila</name>
    <dbReference type="NCBI Taxonomy" id="420952"/>
    <lineage>
        <taxon>Bacteria</taxon>
        <taxon>Pseudomonadati</taxon>
        <taxon>Pseudomonadota</taxon>
        <taxon>Betaproteobacteria</taxon>
        <taxon>Burkholderiales</taxon>
        <taxon>Burkholderiaceae</taxon>
        <taxon>Paraburkholderia</taxon>
    </lineage>
</organism>
<protein>
    <submittedName>
        <fullName evidence="1">LysB family phage lysis regulatory protein</fullName>
    </submittedName>
</protein>
<dbReference type="AlphaFoldDB" id="A0A329B3P2"/>
<dbReference type="Proteomes" id="UP000248918">
    <property type="component" value="Unassembled WGS sequence"/>
</dbReference>
<proteinExistence type="predicted"/>
<comment type="caution">
    <text evidence="1">The sequence shown here is derived from an EMBL/GenBank/DDBJ whole genome shotgun (WGS) entry which is preliminary data.</text>
</comment>
<dbReference type="OrthoDB" id="8658549at2"/>
<accession>A0A329B3P2</accession>
<sequence length="144" mass="15176">MNAFAAKCIAVGVALLALYGGYRYVTALHEALVTAQKQAADARQGTADRDAIIKRLLTDADDKANQQRKLDADHSAIDSKLAGIRAEIRRYNDESAAFRAWAAGDLPADVVRMHASPAITGAADYLARVPGGNALHAAGDGTDD</sequence>
<dbReference type="EMBL" id="QLTK01000066">
    <property type="protein sequence ID" value="RAS14909.1"/>
    <property type="molecule type" value="Genomic_DNA"/>
</dbReference>